<comment type="similarity">
    <text evidence="2">Belongs to the UPF0174 family.</text>
</comment>
<organism evidence="4 5">
    <name type="scientific">Sphingomonas arantia</name>
    <dbReference type="NCBI Taxonomy" id="1460676"/>
    <lineage>
        <taxon>Bacteria</taxon>
        <taxon>Pseudomonadati</taxon>
        <taxon>Pseudomonadota</taxon>
        <taxon>Alphaproteobacteria</taxon>
        <taxon>Sphingomonadales</taxon>
        <taxon>Sphingomonadaceae</taxon>
        <taxon>Sphingomonas</taxon>
    </lineage>
</organism>
<dbReference type="Proteomes" id="UP001597400">
    <property type="component" value="Unassembled WGS sequence"/>
</dbReference>
<name>A0ABW4U2W7_9SPHN</name>
<evidence type="ECO:0000256" key="1">
    <source>
        <dbReference type="ARBA" id="ARBA00006407"/>
    </source>
</evidence>
<feature type="domain" description="Ubiquinol-cytochrome c chaperone" evidence="3">
    <location>
        <begin position="37"/>
        <end position="172"/>
    </location>
</feature>
<proteinExistence type="inferred from homology"/>
<comment type="similarity">
    <text evidence="1">Belongs to the CBP3 family.</text>
</comment>
<evidence type="ECO:0000313" key="4">
    <source>
        <dbReference type="EMBL" id="MFD1952302.1"/>
    </source>
</evidence>
<gene>
    <name evidence="4" type="ORF">ACFSGX_16125</name>
</gene>
<dbReference type="EMBL" id="JBHUGS010000005">
    <property type="protein sequence ID" value="MFD1952302.1"/>
    <property type="molecule type" value="Genomic_DNA"/>
</dbReference>
<comment type="caution">
    <text evidence="4">The sequence shown here is derived from an EMBL/GenBank/DDBJ whole genome shotgun (WGS) entry which is preliminary data.</text>
</comment>
<evidence type="ECO:0000259" key="3">
    <source>
        <dbReference type="Pfam" id="PF03981"/>
    </source>
</evidence>
<dbReference type="RefSeq" id="WP_380931351.1">
    <property type="nucleotide sequence ID" value="NZ_JBHUGS010000005.1"/>
</dbReference>
<evidence type="ECO:0000256" key="2">
    <source>
        <dbReference type="ARBA" id="ARBA00006436"/>
    </source>
</evidence>
<reference evidence="5" key="1">
    <citation type="journal article" date="2019" name="Int. J. Syst. Evol. Microbiol.">
        <title>The Global Catalogue of Microorganisms (GCM) 10K type strain sequencing project: providing services to taxonomists for standard genome sequencing and annotation.</title>
        <authorList>
            <consortium name="The Broad Institute Genomics Platform"/>
            <consortium name="The Broad Institute Genome Sequencing Center for Infectious Disease"/>
            <person name="Wu L."/>
            <person name="Ma J."/>
        </authorList>
    </citation>
    <scope>NUCLEOTIDE SEQUENCE [LARGE SCALE GENOMIC DNA]</scope>
    <source>
        <strain evidence="5">CGMCC 1.12702</strain>
    </source>
</reference>
<evidence type="ECO:0000313" key="5">
    <source>
        <dbReference type="Proteomes" id="UP001597400"/>
    </source>
</evidence>
<dbReference type="PANTHER" id="PTHR12184">
    <property type="entry name" value="UBIQUINOL-CYTOCHROME C REDUCTASE COMPLEX ASSEMBLY FACTOR 1 FAMILY MEMBER"/>
    <property type="match status" value="1"/>
</dbReference>
<dbReference type="Pfam" id="PF03981">
    <property type="entry name" value="Ubiq_cyt_C_chap"/>
    <property type="match status" value="1"/>
</dbReference>
<dbReference type="PANTHER" id="PTHR12184:SF1">
    <property type="entry name" value="UBIQUINOL-CYTOCHROME-C REDUCTASE COMPLEX ASSEMBLY FACTOR 1"/>
    <property type="match status" value="1"/>
</dbReference>
<protein>
    <submittedName>
        <fullName evidence="4">Ubiquinol-cytochrome C chaperone family protein</fullName>
    </submittedName>
</protein>
<keyword evidence="5" id="KW-1185">Reference proteome</keyword>
<accession>A0ABW4U2W7</accession>
<dbReference type="InterPro" id="IPR007129">
    <property type="entry name" value="Ubiqinol_cyt_c_chaperone_CPB3"/>
</dbReference>
<sequence length="174" mass="18254">MSFLTSLFKSNRFGADADALYAAIVAAARRPAWYREGGVPDTMDGRFDMVAAVTAIALIRLERDGAAGNAAATRLTEAFVDDMDGQLREAGVGDVVVGKHIGKMVSALGGRLTAYREALATDGEGAFEDALRRNLYRGEDPGADAVAFVAAGLRRVEAGMAVQPVPALLEGHIA</sequence>
<dbReference type="InterPro" id="IPR021150">
    <property type="entry name" value="Ubiq_cyt_c_chap"/>
</dbReference>